<dbReference type="PRINTS" id="PR02008">
    <property type="entry name" value="RCMTFAMILY"/>
</dbReference>
<dbReference type="InterPro" id="IPR049560">
    <property type="entry name" value="MeTrfase_RsmB-F_NOP2_cat"/>
</dbReference>
<evidence type="ECO:0000256" key="7">
    <source>
        <dbReference type="PROSITE-ProRule" id="PRU01023"/>
    </source>
</evidence>
<dbReference type="InterPro" id="IPR018314">
    <property type="entry name" value="RsmB/NOL1/NOP2-like_CS"/>
</dbReference>
<dbReference type="GO" id="GO:0008757">
    <property type="term" value="F:S-adenosylmethionine-dependent methyltransferase activity"/>
    <property type="evidence" value="ECO:0007669"/>
    <property type="project" value="InterPro"/>
</dbReference>
<sequence>MNLENLKSNMELYRFLSSFYGDNLSNFLECVVKKPKSAIRVNTLKISKDVLVKRLLDQGFVLKPVPFFEDAFIVDYAPTELGNTVEHFLGYYYVQSLSSLLPPVVLRPQPGEAVLDIASAPGSKTTQMAQMMKNRGVIVANDVDIKRIKALANNIDRMGVLNAIITIEQGHRFGKLYPGAFDRVLVDAPCSALGTLGKNFEVVKWWGREKIGRLMATQKGLILSGFDSLKPGGVMVYSTCTVTPEENEYIVNYLLQERENAEILDFELPGINLSSGVVEWDRFRFSDEIKKCKRIEPHLNPGFEGFFIALIRKLPSR</sequence>
<dbReference type="Pfam" id="PF01189">
    <property type="entry name" value="Methyltr_RsmB-F"/>
    <property type="match status" value="1"/>
</dbReference>
<keyword evidence="2" id="KW-0963">Cytoplasm</keyword>
<evidence type="ECO:0000256" key="2">
    <source>
        <dbReference type="ARBA" id="ARBA00022490"/>
    </source>
</evidence>
<dbReference type="GO" id="GO:0003723">
    <property type="term" value="F:RNA binding"/>
    <property type="evidence" value="ECO:0007669"/>
    <property type="project" value="UniProtKB-UniRule"/>
</dbReference>
<comment type="similarity">
    <text evidence="1 7">Belongs to the class I-like SAM-binding methyltransferase superfamily. RsmB/NOP family.</text>
</comment>
<evidence type="ECO:0000256" key="4">
    <source>
        <dbReference type="ARBA" id="ARBA00022679"/>
    </source>
</evidence>
<dbReference type="InterPro" id="IPR029063">
    <property type="entry name" value="SAM-dependent_MTases_sf"/>
</dbReference>
<keyword evidence="3 7" id="KW-0489">Methyltransferase</keyword>
<feature type="active site" description="Nucleophile" evidence="7">
    <location>
        <position position="240"/>
    </location>
</feature>
<dbReference type="EMBL" id="DTDJ01000029">
    <property type="protein sequence ID" value="HGL17533.1"/>
    <property type="molecule type" value="Genomic_DNA"/>
</dbReference>
<dbReference type="GO" id="GO:0006396">
    <property type="term" value="P:RNA processing"/>
    <property type="evidence" value="ECO:0007669"/>
    <property type="project" value="InterPro"/>
</dbReference>
<dbReference type="InterPro" id="IPR023267">
    <property type="entry name" value="RCMT"/>
</dbReference>
<gene>
    <name evidence="9" type="ORF">ENU66_04310</name>
</gene>
<evidence type="ECO:0000313" key="9">
    <source>
        <dbReference type="EMBL" id="HGL17533.1"/>
    </source>
</evidence>
<accession>A0A7V4E4D4</accession>
<dbReference type="Gene3D" id="3.30.70.1170">
    <property type="entry name" value="Sun protein, domain 3"/>
    <property type="match status" value="1"/>
</dbReference>
<dbReference type="PANTHER" id="PTHR22807:SF30">
    <property type="entry name" value="28S RRNA (CYTOSINE(4447)-C(5))-METHYLTRANSFERASE-RELATED"/>
    <property type="match status" value="1"/>
</dbReference>
<dbReference type="PANTHER" id="PTHR22807">
    <property type="entry name" value="NOP2 YEAST -RELATED NOL1/NOP2/FMU SUN DOMAIN-CONTAINING"/>
    <property type="match status" value="1"/>
</dbReference>
<evidence type="ECO:0000256" key="6">
    <source>
        <dbReference type="ARBA" id="ARBA00022884"/>
    </source>
</evidence>
<proteinExistence type="inferred from homology"/>
<dbReference type="PROSITE" id="PS01153">
    <property type="entry name" value="NOL1_NOP2_SUN"/>
    <property type="match status" value="1"/>
</dbReference>
<dbReference type="Gene3D" id="3.40.50.150">
    <property type="entry name" value="Vaccinia Virus protein VP39"/>
    <property type="match status" value="1"/>
</dbReference>
<evidence type="ECO:0000256" key="5">
    <source>
        <dbReference type="ARBA" id="ARBA00022691"/>
    </source>
</evidence>
<feature type="binding site" evidence="7">
    <location>
        <position position="187"/>
    </location>
    <ligand>
        <name>S-adenosyl-L-methionine</name>
        <dbReference type="ChEBI" id="CHEBI:59789"/>
    </ligand>
</feature>
<feature type="binding site" evidence="7">
    <location>
        <begin position="118"/>
        <end position="124"/>
    </location>
    <ligand>
        <name>S-adenosyl-L-methionine</name>
        <dbReference type="ChEBI" id="CHEBI:59789"/>
    </ligand>
</feature>
<dbReference type="Pfam" id="PF17125">
    <property type="entry name" value="Methyltr_RsmF_N"/>
    <property type="match status" value="1"/>
</dbReference>
<dbReference type="AlphaFoldDB" id="A0A7V4E4D4"/>
<comment type="caution">
    <text evidence="9">The sequence shown here is derived from an EMBL/GenBank/DDBJ whole genome shotgun (WGS) entry which is preliminary data.</text>
</comment>
<dbReference type="PROSITE" id="PS51686">
    <property type="entry name" value="SAM_MT_RSMB_NOP"/>
    <property type="match status" value="1"/>
</dbReference>
<feature type="domain" description="SAM-dependent MTase RsmB/NOP-type" evidence="8">
    <location>
        <begin position="27"/>
        <end position="314"/>
    </location>
</feature>
<dbReference type="InterPro" id="IPR011023">
    <property type="entry name" value="Nop2p"/>
</dbReference>
<dbReference type="InterPro" id="IPR001678">
    <property type="entry name" value="MeTrfase_RsmB-F_NOP2_dom"/>
</dbReference>
<dbReference type="InterPro" id="IPR031341">
    <property type="entry name" value="Methyltr_RsmF_N"/>
</dbReference>
<dbReference type="GO" id="GO:0001510">
    <property type="term" value="P:RNA methylation"/>
    <property type="evidence" value="ECO:0007669"/>
    <property type="project" value="InterPro"/>
</dbReference>
<evidence type="ECO:0000256" key="1">
    <source>
        <dbReference type="ARBA" id="ARBA00007494"/>
    </source>
</evidence>
<keyword evidence="6 7" id="KW-0694">RNA-binding</keyword>
<feature type="binding site" evidence="7">
    <location>
        <position position="142"/>
    </location>
    <ligand>
        <name>S-adenosyl-L-methionine</name>
        <dbReference type="ChEBI" id="CHEBI:59789"/>
    </ligand>
</feature>
<evidence type="ECO:0000259" key="8">
    <source>
        <dbReference type="PROSITE" id="PS51686"/>
    </source>
</evidence>
<dbReference type="SUPFAM" id="SSF53335">
    <property type="entry name" value="S-adenosyl-L-methionine-dependent methyltransferases"/>
    <property type="match status" value="1"/>
</dbReference>
<evidence type="ECO:0000256" key="3">
    <source>
        <dbReference type="ARBA" id="ARBA00022603"/>
    </source>
</evidence>
<keyword evidence="5 7" id="KW-0949">S-adenosyl-L-methionine</keyword>
<comment type="caution">
    <text evidence="7">Lacks conserved residue(s) required for the propagation of feature annotation.</text>
</comment>
<protein>
    <submittedName>
        <fullName evidence="9">NOL1/NOP2/sun family putative RNA methylase</fullName>
    </submittedName>
</protein>
<name>A0A7V4E4D4_UNCW3</name>
<organism evidence="9">
    <name type="scientific">candidate division WOR-3 bacterium</name>
    <dbReference type="NCBI Taxonomy" id="2052148"/>
    <lineage>
        <taxon>Bacteria</taxon>
        <taxon>Bacteria division WOR-3</taxon>
    </lineage>
</organism>
<reference evidence="9" key="1">
    <citation type="journal article" date="2020" name="mSystems">
        <title>Genome- and Community-Level Interaction Insights into Carbon Utilization and Element Cycling Functions of Hydrothermarchaeota in Hydrothermal Sediment.</title>
        <authorList>
            <person name="Zhou Z."/>
            <person name="Liu Y."/>
            <person name="Xu W."/>
            <person name="Pan J."/>
            <person name="Luo Z.H."/>
            <person name="Li M."/>
        </authorList>
    </citation>
    <scope>NUCLEOTIDE SEQUENCE [LARGE SCALE GENOMIC DNA]</scope>
    <source>
        <strain evidence="9">SpSt-69</strain>
    </source>
</reference>
<dbReference type="GO" id="GO:0008173">
    <property type="term" value="F:RNA methyltransferase activity"/>
    <property type="evidence" value="ECO:0007669"/>
    <property type="project" value="InterPro"/>
</dbReference>
<dbReference type="NCBIfam" id="TIGR00446">
    <property type="entry name" value="nop2p"/>
    <property type="match status" value="1"/>
</dbReference>
<keyword evidence="4 7" id="KW-0808">Transferase</keyword>